<dbReference type="EnsemblPlants" id="Solyc10g045153.1.1">
    <property type="protein sequence ID" value="Solyc10g045153.1.1"/>
    <property type="gene ID" value="Solyc10g045153.1"/>
</dbReference>
<feature type="region of interest" description="Disordered" evidence="1">
    <location>
        <begin position="1"/>
        <end position="39"/>
    </location>
</feature>
<keyword evidence="3" id="KW-1185">Reference proteome</keyword>
<evidence type="ECO:0000313" key="2">
    <source>
        <dbReference type="EnsemblPlants" id="Solyc10g045153.1.1"/>
    </source>
</evidence>
<proteinExistence type="predicted"/>
<feature type="compositionally biased region" description="Polar residues" evidence="1">
    <location>
        <begin position="10"/>
        <end position="25"/>
    </location>
</feature>
<dbReference type="Gramene" id="Solyc10g045153.1.1">
    <property type="protein sequence ID" value="Solyc10g045153.1.1"/>
    <property type="gene ID" value="Solyc10g045153.1"/>
</dbReference>
<dbReference type="AlphaFoldDB" id="A0A3Q7J9T7"/>
<accession>A0A3Q7J9T7</accession>
<dbReference type="STRING" id="4081.A0A3Q7J9T7"/>
<dbReference type="InParanoid" id="A0A3Q7J9T7"/>
<reference evidence="2" key="2">
    <citation type="submission" date="2019-01" db="UniProtKB">
        <authorList>
            <consortium name="EnsemblPlants"/>
        </authorList>
    </citation>
    <scope>IDENTIFICATION</scope>
    <source>
        <strain evidence="2">cv. Heinz 1706</strain>
    </source>
</reference>
<reference evidence="2" key="1">
    <citation type="journal article" date="2012" name="Nature">
        <title>The tomato genome sequence provides insights into fleshy fruit evolution.</title>
        <authorList>
            <consortium name="Tomato Genome Consortium"/>
        </authorList>
    </citation>
    <scope>NUCLEOTIDE SEQUENCE [LARGE SCALE GENOMIC DNA]</scope>
    <source>
        <strain evidence="2">cv. Heinz 1706</strain>
    </source>
</reference>
<sequence length="106" mass="11550">MPKIKRSKNPLKSTNGHASSSTTPVAQDLPVASTYPSQADGKKLSSILMERIIVDFDAYNSAYGDAQGLLAGYCGSLAIDCNLFLISFERWSGQSGMLEKYMEDCF</sequence>
<dbReference type="Proteomes" id="UP000004994">
    <property type="component" value="Chromosome 10"/>
</dbReference>
<name>A0A3Q7J9T7_SOLLC</name>
<protein>
    <submittedName>
        <fullName evidence="2">Uncharacterized protein</fullName>
    </submittedName>
</protein>
<evidence type="ECO:0000313" key="3">
    <source>
        <dbReference type="Proteomes" id="UP000004994"/>
    </source>
</evidence>
<organism evidence="2">
    <name type="scientific">Solanum lycopersicum</name>
    <name type="common">Tomato</name>
    <name type="synonym">Lycopersicon esculentum</name>
    <dbReference type="NCBI Taxonomy" id="4081"/>
    <lineage>
        <taxon>Eukaryota</taxon>
        <taxon>Viridiplantae</taxon>
        <taxon>Streptophyta</taxon>
        <taxon>Embryophyta</taxon>
        <taxon>Tracheophyta</taxon>
        <taxon>Spermatophyta</taxon>
        <taxon>Magnoliopsida</taxon>
        <taxon>eudicotyledons</taxon>
        <taxon>Gunneridae</taxon>
        <taxon>Pentapetalae</taxon>
        <taxon>asterids</taxon>
        <taxon>lamiids</taxon>
        <taxon>Solanales</taxon>
        <taxon>Solanaceae</taxon>
        <taxon>Solanoideae</taxon>
        <taxon>Solaneae</taxon>
        <taxon>Solanum</taxon>
        <taxon>Solanum subgen. Lycopersicon</taxon>
    </lineage>
</organism>
<evidence type="ECO:0000256" key="1">
    <source>
        <dbReference type="SAM" id="MobiDB-lite"/>
    </source>
</evidence>